<dbReference type="SUPFAM" id="SSF52507">
    <property type="entry name" value="Homo-oligomeric flavin-containing Cys decarboxylases, HFCD"/>
    <property type="match status" value="1"/>
</dbReference>
<gene>
    <name evidence="2" type="ORF">B7C62_23435</name>
</gene>
<dbReference type="Pfam" id="PF02441">
    <property type="entry name" value="Flavoprotein"/>
    <property type="match status" value="1"/>
</dbReference>
<organism evidence="2 3">
    <name type="scientific">Kitasatospora albolonga</name>
    <dbReference type="NCBI Taxonomy" id="68173"/>
    <lineage>
        <taxon>Bacteria</taxon>
        <taxon>Bacillati</taxon>
        <taxon>Actinomycetota</taxon>
        <taxon>Actinomycetes</taxon>
        <taxon>Kitasatosporales</taxon>
        <taxon>Streptomycetaceae</taxon>
        <taxon>Kitasatospora</taxon>
    </lineage>
</organism>
<evidence type="ECO:0000313" key="2">
    <source>
        <dbReference type="EMBL" id="ARF74855.1"/>
    </source>
</evidence>
<sequence>MTATRVLYLLASAAPPVLGIGGVIEQAKARGWDVCLGLTPTAAHWLDDQLPALEALTGHPVRSRYKLPGEPDVWPRADVGVVSPATFNTINQWALGITDKFVVGFAAEAIGKGIPLITMPCVNAAYVQHAQFPHSIAALRGMGVTVLYGEGGFVPNEPGQGRPDAYPWHLALDAAASAAASVGGGGDPGRARTPPVGG</sequence>
<keyword evidence="3" id="KW-1185">Reference proteome</keyword>
<evidence type="ECO:0000259" key="1">
    <source>
        <dbReference type="Pfam" id="PF02441"/>
    </source>
</evidence>
<accession>A0ABC8BYT1</accession>
<dbReference type="RefSeq" id="WP_084748909.1">
    <property type="nucleotide sequence ID" value="NZ_CP020563.1"/>
</dbReference>
<dbReference type="AlphaFoldDB" id="A0ABC8BYT1"/>
<dbReference type="KEGG" id="kab:B7C62_23435"/>
<protein>
    <submittedName>
        <fullName evidence="2">Flavoprotein</fullName>
    </submittedName>
</protein>
<proteinExistence type="predicted"/>
<dbReference type="Proteomes" id="UP000192251">
    <property type="component" value="Chromosome"/>
</dbReference>
<reference evidence="2 3" key="1">
    <citation type="submission" date="2017-04" db="EMBL/GenBank/DDBJ databases">
        <title>The complete genome sequence of Streptomyces albolongus YIM 101047, the producer of novel bafilomycins and novel odoriferous sesquiterpenoids.</title>
        <authorList>
            <person name="Yin M."/>
            <person name="Jiang Y."/>
        </authorList>
    </citation>
    <scope>NUCLEOTIDE SEQUENCE [LARGE SCALE GENOMIC DNA]</scope>
    <source>
        <strain evidence="2 3">YIM 101047</strain>
    </source>
</reference>
<feature type="domain" description="Flavoprotein" evidence="1">
    <location>
        <begin position="13"/>
        <end position="125"/>
    </location>
</feature>
<dbReference type="InterPro" id="IPR003382">
    <property type="entry name" value="Flavoprotein"/>
</dbReference>
<dbReference type="EMBL" id="CP020563">
    <property type="protein sequence ID" value="ARF74855.1"/>
    <property type="molecule type" value="Genomic_DNA"/>
</dbReference>
<evidence type="ECO:0000313" key="3">
    <source>
        <dbReference type="Proteomes" id="UP000192251"/>
    </source>
</evidence>
<dbReference type="Gene3D" id="3.40.50.1950">
    <property type="entry name" value="Flavin prenyltransferase-like"/>
    <property type="match status" value="1"/>
</dbReference>
<dbReference type="InterPro" id="IPR036551">
    <property type="entry name" value="Flavin_trans-like"/>
</dbReference>
<name>A0ABC8BYT1_9ACTN</name>